<dbReference type="InterPro" id="IPR003583">
    <property type="entry name" value="Hlx-hairpin-Hlx_DNA-bd_motif"/>
</dbReference>
<feature type="domain" description="Helix-hairpin-helix DNA-binding motif class 1" evidence="4">
    <location>
        <begin position="37"/>
        <end position="56"/>
    </location>
</feature>
<dbReference type="InterPro" id="IPR051675">
    <property type="entry name" value="Endo/Exo/Phosphatase_dom_1"/>
</dbReference>
<dbReference type="KEGG" id="fau:Fraau_2511"/>
<dbReference type="AlphaFoldDB" id="H8L6Q4"/>
<evidence type="ECO:0000313" key="5">
    <source>
        <dbReference type="EMBL" id="AFC86870.1"/>
    </source>
</evidence>
<evidence type="ECO:0000256" key="2">
    <source>
        <dbReference type="SAM" id="MobiDB-lite"/>
    </source>
</evidence>
<keyword evidence="3" id="KW-0732">Signal</keyword>
<feature type="chain" id="PRO_5003613712" evidence="3">
    <location>
        <begin position="25"/>
        <end position="127"/>
    </location>
</feature>
<dbReference type="EMBL" id="CP003350">
    <property type="protein sequence ID" value="AFC86870.1"/>
    <property type="molecule type" value="Genomic_DNA"/>
</dbReference>
<dbReference type="InterPro" id="IPR010994">
    <property type="entry name" value="RuvA_2-like"/>
</dbReference>
<dbReference type="SMART" id="SM00278">
    <property type="entry name" value="HhH1"/>
    <property type="match status" value="2"/>
</dbReference>
<dbReference type="GO" id="GO:0003677">
    <property type="term" value="F:DNA binding"/>
    <property type="evidence" value="ECO:0007669"/>
    <property type="project" value="InterPro"/>
</dbReference>
<sequence>MNHRPLLRLLSLMLTVLLTMPLLAASPVNINTADAATLVEGLQGIGRAKAEAIVAWRQAHGPFKSLDELEQVKGIGPSILQRNRDAIAFGAAKAKPSGKSPATVRPRPGKAGKASTDRSPRPTPAGG</sequence>
<dbReference type="STRING" id="767434.Fraau_2511"/>
<dbReference type="RefSeq" id="WP_014403873.1">
    <property type="nucleotide sequence ID" value="NC_017033.1"/>
</dbReference>
<organism evidence="5 6">
    <name type="scientific">Frateuria aurantia (strain ATCC 33424 / DSM 6220 / KCTC 2777 / LMG 1558 / NBRC 3245 / NCIMB 13370)</name>
    <name type="common">Acetobacter aurantius</name>
    <dbReference type="NCBI Taxonomy" id="767434"/>
    <lineage>
        <taxon>Bacteria</taxon>
        <taxon>Pseudomonadati</taxon>
        <taxon>Pseudomonadota</taxon>
        <taxon>Gammaproteobacteria</taxon>
        <taxon>Lysobacterales</taxon>
        <taxon>Rhodanobacteraceae</taxon>
        <taxon>Frateuria</taxon>
    </lineage>
</organism>
<dbReference type="GO" id="GO:0015627">
    <property type="term" value="C:type II protein secretion system complex"/>
    <property type="evidence" value="ECO:0007669"/>
    <property type="project" value="TreeGrafter"/>
</dbReference>
<dbReference type="SUPFAM" id="SSF47781">
    <property type="entry name" value="RuvA domain 2-like"/>
    <property type="match status" value="1"/>
</dbReference>
<feature type="signal peptide" evidence="3">
    <location>
        <begin position="1"/>
        <end position="24"/>
    </location>
</feature>
<dbReference type="OrthoDB" id="7510573at2"/>
<dbReference type="Pfam" id="PF12836">
    <property type="entry name" value="HHH_3"/>
    <property type="match status" value="1"/>
</dbReference>
<feature type="domain" description="Helix-hairpin-helix DNA-binding motif class 1" evidence="4">
    <location>
        <begin position="67"/>
        <end position="86"/>
    </location>
</feature>
<dbReference type="GO" id="GO:0015628">
    <property type="term" value="P:protein secretion by the type II secretion system"/>
    <property type="evidence" value="ECO:0007669"/>
    <property type="project" value="TreeGrafter"/>
</dbReference>
<evidence type="ECO:0000313" key="6">
    <source>
        <dbReference type="Proteomes" id="UP000005234"/>
    </source>
</evidence>
<protein>
    <submittedName>
        <fullName evidence="5">Competence protein ComEA-like protein with helix-hairpin-helix repeat region</fullName>
    </submittedName>
</protein>
<dbReference type="Proteomes" id="UP000005234">
    <property type="component" value="Chromosome"/>
</dbReference>
<dbReference type="PANTHER" id="PTHR21180:SF32">
    <property type="entry name" value="ENDONUCLEASE_EXONUCLEASE_PHOSPHATASE FAMILY DOMAIN-CONTAINING PROTEIN 1"/>
    <property type="match status" value="1"/>
</dbReference>
<dbReference type="GO" id="GO:0006281">
    <property type="term" value="P:DNA repair"/>
    <property type="evidence" value="ECO:0007669"/>
    <property type="project" value="InterPro"/>
</dbReference>
<evidence type="ECO:0000259" key="4">
    <source>
        <dbReference type="SMART" id="SM00278"/>
    </source>
</evidence>
<reference evidence="5" key="1">
    <citation type="submission" date="2012-02" db="EMBL/GenBank/DDBJ databases">
        <title>The complete genome of Frateuria aurantia DSM 6220.</title>
        <authorList>
            <consortium name="US DOE Joint Genome Institute (JGI-PGF)"/>
            <person name="Lucas S."/>
            <person name="Copeland A."/>
            <person name="Lapidus A."/>
            <person name="Glavina del Rio T."/>
            <person name="Dalin E."/>
            <person name="Tice H."/>
            <person name="Bruce D."/>
            <person name="Goodwin L."/>
            <person name="Pitluck S."/>
            <person name="Peters L."/>
            <person name="Ovchinnikova G."/>
            <person name="Teshima H."/>
            <person name="Kyrpides N."/>
            <person name="Mavromatis K."/>
            <person name="Ivanova N."/>
            <person name="Brettin T."/>
            <person name="Detter J.C."/>
            <person name="Han C."/>
            <person name="Larimer F."/>
            <person name="Land M."/>
            <person name="Hauser L."/>
            <person name="Markowitz V."/>
            <person name="Cheng J.-F."/>
            <person name="Hugenholtz P."/>
            <person name="Woyke T."/>
            <person name="Wu D."/>
            <person name="Brambilla E."/>
            <person name="Klenk H.-P."/>
            <person name="Eisen J.A."/>
        </authorList>
    </citation>
    <scope>NUCLEOTIDE SEQUENCE</scope>
    <source>
        <strain evidence="5">DSM 6220</strain>
    </source>
</reference>
<feature type="compositionally biased region" description="Low complexity" evidence="2">
    <location>
        <begin position="90"/>
        <end position="102"/>
    </location>
</feature>
<name>H8L6Q4_FRAAD</name>
<accession>H8L6Q4</accession>
<dbReference type="eggNOG" id="COG1555">
    <property type="taxonomic scope" value="Bacteria"/>
</dbReference>
<feature type="region of interest" description="Disordered" evidence="2">
    <location>
        <begin position="90"/>
        <end position="127"/>
    </location>
</feature>
<dbReference type="PANTHER" id="PTHR21180">
    <property type="entry name" value="ENDONUCLEASE/EXONUCLEASE/PHOSPHATASE FAMILY DOMAIN-CONTAINING PROTEIN 1"/>
    <property type="match status" value="1"/>
</dbReference>
<dbReference type="HOGENOM" id="CLU_052011_4_0_6"/>
<keyword evidence="1" id="KW-0963">Cytoplasm</keyword>
<dbReference type="InterPro" id="IPR004509">
    <property type="entry name" value="Competence_ComEA_HhH"/>
</dbReference>
<dbReference type="NCBIfam" id="TIGR00426">
    <property type="entry name" value="competence protein ComEA helix-hairpin-helix repeat region"/>
    <property type="match status" value="1"/>
</dbReference>
<proteinExistence type="predicted"/>
<evidence type="ECO:0000256" key="1">
    <source>
        <dbReference type="ARBA" id="ARBA00022490"/>
    </source>
</evidence>
<gene>
    <name evidence="5" type="ordered locus">Fraau_2511</name>
</gene>
<keyword evidence="6" id="KW-1185">Reference proteome</keyword>
<evidence type="ECO:0000256" key="3">
    <source>
        <dbReference type="SAM" id="SignalP"/>
    </source>
</evidence>
<dbReference type="Gene3D" id="1.10.150.280">
    <property type="entry name" value="AF1531-like domain"/>
    <property type="match status" value="1"/>
</dbReference>